<feature type="region of interest" description="Disordered" evidence="10">
    <location>
        <begin position="1"/>
        <end position="116"/>
    </location>
</feature>
<gene>
    <name evidence="12" type="ORF">CYLTODRAFT_491180</name>
</gene>
<keyword evidence="5" id="KW-0863">Zinc-finger</keyword>
<feature type="compositionally biased region" description="Low complexity" evidence="10">
    <location>
        <begin position="890"/>
        <end position="912"/>
    </location>
</feature>
<organism evidence="12 13">
    <name type="scientific">Cylindrobasidium torrendii FP15055 ss-10</name>
    <dbReference type="NCBI Taxonomy" id="1314674"/>
    <lineage>
        <taxon>Eukaryota</taxon>
        <taxon>Fungi</taxon>
        <taxon>Dikarya</taxon>
        <taxon>Basidiomycota</taxon>
        <taxon>Agaricomycotina</taxon>
        <taxon>Agaricomycetes</taxon>
        <taxon>Agaricomycetidae</taxon>
        <taxon>Agaricales</taxon>
        <taxon>Marasmiineae</taxon>
        <taxon>Physalacriaceae</taxon>
        <taxon>Cylindrobasidium</taxon>
    </lineage>
</organism>
<evidence type="ECO:0000256" key="2">
    <source>
        <dbReference type="ARBA" id="ARBA00007269"/>
    </source>
</evidence>
<dbReference type="EMBL" id="KN880544">
    <property type="protein sequence ID" value="KIY66766.1"/>
    <property type="molecule type" value="Genomic_DNA"/>
</dbReference>
<feature type="domain" description="NF-X1-type" evidence="11">
    <location>
        <begin position="254"/>
        <end position="272"/>
    </location>
</feature>
<keyword evidence="6" id="KW-0862">Zinc</keyword>
<feature type="compositionally biased region" description="Pro residues" evidence="10">
    <location>
        <begin position="1"/>
        <end position="11"/>
    </location>
</feature>
<dbReference type="AlphaFoldDB" id="A0A0D7BB84"/>
<feature type="domain" description="NF-X1-type" evidence="11">
    <location>
        <begin position="308"/>
        <end position="327"/>
    </location>
</feature>
<dbReference type="CDD" id="cd06008">
    <property type="entry name" value="NF-X1-zinc-finger"/>
    <property type="match status" value="4"/>
</dbReference>
<feature type="domain" description="NF-X1-type" evidence="11">
    <location>
        <begin position="616"/>
        <end position="637"/>
    </location>
</feature>
<feature type="domain" description="NF-X1-type" evidence="11">
    <location>
        <begin position="559"/>
        <end position="578"/>
    </location>
</feature>
<evidence type="ECO:0000256" key="6">
    <source>
        <dbReference type="ARBA" id="ARBA00022833"/>
    </source>
</evidence>
<evidence type="ECO:0000256" key="8">
    <source>
        <dbReference type="ARBA" id="ARBA00023163"/>
    </source>
</evidence>
<dbReference type="InterPro" id="IPR036867">
    <property type="entry name" value="R3H_dom_sf"/>
</dbReference>
<evidence type="ECO:0000256" key="7">
    <source>
        <dbReference type="ARBA" id="ARBA00023015"/>
    </source>
</evidence>
<dbReference type="GO" id="GO:0000977">
    <property type="term" value="F:RNA polymerase II transcription regulatory region sequence-specific DNA binding"/>
    <property type="evidence" value="ECO:0007669"/>
    <property type="project" value="TreeGrafter"/>
</dbReference>
<feature type="domain" description="NF-X1-type" evidence="11">
    <location>
        <begin position="674"/>
        <end position="693"/>
    </location>
</feature>
<evidence type="ECO:0000256" key="5">
    <source>
        <dbReference type="ARBA" id="ARBA00022771"/>
    </source>
</evidence>
<keyword evidence="3" id="KW-0479">Metal-binding</keyword>
<dbReference type="SMART" id="SM00438">
    <property type="entry name" value="ZnF_NFX"/>
    <property type="match status" value="8"/>
</dbReference>
<name>A0A0D7BB84_9AGAR</name>
<evidence type="ECO:0000256" key="9">
    <source>
        <dbReference type="ARBA" id="ARBA00023242"/>
    </source>
</evidence>
<dbReference type="GO" id="GO:0005634">
    <property type="term" value="C:nucleus"/>
    <property type="evidence" value="ECO:0007669"/>
    <property type="project" value="UniProtKB-SubCell"/>
</dbReference>
<evidence type="ECO:0000256" key="1">
    <source>
        <dbReference type="ARBA" id="ARBA00004123"/>
    </source>
</evidence>
<dbReference type="SUPFAM" id="SSF82708">
    <property type="entry name" value="R3H domain"/>
    <property type="match status" value="1"/>
</dbReference>
<proteinExistence type="inferred from homology"/>
<sequence>MDIVPAPPPAEPGGGRQNNGRPPRRRGNNANPAPDASNDARRNPPDAPASVPGSSRGPKTRKNERKPPRSTHDSHPKSANGETNAAPAKRRGRGFNGGLTDGRAGGPSLKPYRPKYDLPDTAADDLTSTLTRSLSVHPYADCPICFSAIHPAQPTWCCSPEIPVIDDNPQYCWTPFHLKCVRSWAEKSHKEVREAWIARGQDRNGEWRCPGCQGKRHELPKGYKCFCGSTPSPNTRLATPHSCGNPCSRVRKGCPHPCPLPCHPGPCPPCKIMLEVPCPCPRSKVVPIRCGEDTRITCGEPCSRELNCGKHQCQRSCHPGPCASCDVSVTQTCWCADNSRQITCGLGEKWGDGAGCNGEAGVVERLGYQCGKICARTYDCGVHTCEKTCHPLVAKSSVCPLAPSQIATCPCGKKIIGADFPERTSCEDPVPKCDAPCLKPYTLCEHSCMFKCHLGDCPPCQQVIKRPCRCGFTTQSVKCCELYATDDETGLRVEVPVMCSKPCLAQRACGKHQCNRVCCPLASLAPGKGKKRRAEISMLAEDREGWHECDLVCGRLLSCGNHRCEQRDHIGMCPPCLQSSFEEAICFCGQTVLEPPVPCGTQVRCPYPCVMAPPPCGHPKTPHVCHADDVQCPACPYLTDRLCACGAKTVGNMKCSLARDKISCGTVCGKPLDCGAHRCPRVCHVGECAPCTTPCGKPRKLCLPAVHACTEPCHAPATCSEVEPCQTVVELTCPCGRIKQTVRCGRSTTNPGGRHDGIKCTSECDLAKRNARLASALGINTAGRALREDAVYSEDLLAFGRANDKFVALVERTFKEFVASAKKIQVLPHMPGERRQFVLGLAEVYRMDTQMVDQEPHRSVQLIRRIDTRMPAPLLSTVLAATHRPGLGRLGNLRSVGGSSVGSGVANASDGGTRPNKSWGPPSGGPASVQLNPSAGAYRPPGARSGVSTPTAPASRVATPPVAASSRAATPPVARVIVPLPSVPATDAPSVSPGDVPDDWEDDE</sequence>
<evidence type="ECO:0000259" key="11">
    <source>
        <dbReference type="SMART" id="SM00438"/>
    </source>
</evidence>
<dbReference type="PANTHER" id="PTHR12360:SF12">
    <property type="entry name" value="TRANSCRIPTIONAL REPRESSOR NF-X1"/>
    <property type="match status" value="1"/>
</dbReference>
<dbReference type="PANTHER" id="PTHR12360">
    <property type="entry name" value="NUCLEAR TRANSCRIPTION FACTOR, X-BOX BINDING 1 NFX1"/>
    <property type="match status" value="1"/>
</dbReference>
<dbReference type="Gene3D" id="3.30.1370.50">
    <property type="entry name" value="R3H-like domain"/>
    <property type="match status" value="1"/>
</dbReference>
<dbReference type="Pfam" id="PF01424">
    <property type="entry name" value="R3H"/>
    <property type="match status" value="1"/>
</dbReference>
<feature type="compositionally biased region" description="Gly residues" evidence="10">
    <location>
        <begin position="94"/>
        <end position="105"/>
    </location>
</feature>
<keyword evidence="9" id="KW-0539">Nucleus</keyword>
<feature type="domain" description="NF-X1-type" evidence="11">
    <location>
        <begin position="380"/>
        <end position="411"/>
    </location>
</feature>
<feature type="domain" description="NF-X1-type" evidence="11">
    <location>
        <begin position="444"/>
        <end position="462"/>
    </location>
</feature>
<comment type="subcellular location">
    <subcellularLocation>
        <location evidence="1">Nucleus</location>
    </subcellularLocation>
</comment>
<dbReference type="OrthoDB" id="6512771at2759"/>
<reference evidence="12 13" key="1">
    <citation type="journal article" date="2015" name="Fungal Genet. Biol.">
        <title>Evolution of novel wood decay mechanisms in Agaricales revealed by the genome sequences of Fistulina hepatica and Cylindrobasidium torrendii.</title>
        <authorList>
            <person name="Floudas D."/>
            <person name="Held B.W."/>
            <person name="Riley R."/>
            <person name="Nagy L.G."/>
            <person name="Koehler G."/>
            <person name="Ransdell A.S."/>
            <person name="Younus H."/>
            <person name="Chow J."/>
            <person name="Chiniquy J."/>
            <person name="Lipzen A."/>
            <person name="Tritt A."/>
            <person name="Sun H."/>
            <person name="Haridas S."/>
            <person name="LaButti K."/>
            <person name="Ohm R.A."/>
            <person name="Kues U."/>
            <person name="Blanchette R.A."/>
            <person name="Grigoriev I.V."/>
            <person name="Minto R.E."/>
            <person name="Hibbett D.S."/>
        </authorList>
    </citation>
    <scope>NUCLEOTIDE SEQUENCE [LARGE SCALE GENOMIC DNA]</scope>
    <source>
        <strain evidence="12 13">FP15055 ss-10</strain>
    </source>
</reference>
<evidence type="ECO:0000313" key="12">
    <source>
        <dbReference type="EMBL" id="KIY66766.1"/>
    </source>
</evidence>
<evidence type="ECO:0000256" key="3">
    <source>
        <dbReference type="ARBA" id="ARBA00022723"/>
    </source>
</evidence>
<evidence type="ECO:0000256" key="10">
    <source>
        <dbReference type="SAM" id="MobiDB-lite"/>
    </source>
</evidence>
<protein>
    <recommendedName>
        <fullName evidence="11">NF-X1-type domain-containing protein</fullName>
    </recommendedName>
</protein>
<accession>A0A0D7BB84</accession>
<keyword evidence="13" id="KW-1185">Reference proteome</keyword>
<keyword evidence="7" id="KW-0805">Transcription regulation</keyword>
<dbReference type="GO" id="GO:0000981">
    <property type="term" value="F:DNA-binding transcription factor activity, RNA polymerase II-specific"/>
    <property type="evidence" value="ECO:0007669"/>
    <property type="project" value="TreeGrafter"/>
</dbReference>
<dbReference type="Pfam" id="PF01422">
    <property type="entry name" value="zf-NF-X1"/>
    <property type="match status" value="7"/>
</dbReference>
<feature type="domain" description="NF-X1-type" evidence="11">
    <location>
        <begin position="695"/>
        <end position="727"/>
    </location>
</feature>
<feature type="compositionally biased region" description="Low complexity" evidence="10">
    <location>
        <begin position="28"/>
        <end position="37"/>
    </location>
</feature>
<dbReference type="InterPro" id="IPR034078">
    <property type="entry name" value="NFX1_fam"/>
</dbReference>
<evidence type="ECO:0000313" key="13">
    <source>
        <dbReference type="Proteomes" id="UP000054007"/>
    </source>
</evidence>
<dbReference type="Proteomes" id="UP000054007">
    <property type="component" value="Unassembled WGS sequence"/>
</dbReference>
<dbReference type="GO" id="GO:0000122">
    <property type="term" value="P:negative regulation of transcription by RNA polymerase II"/>
    <property type="evidence" value="ECO:0007669"/>
    <property type="project" value="TreeGrafter"/>
</dbReference>
<dbReference type="STRING" id="1314674.A0A0D7BB84"/>
<dbReference type="GO" id="GO:0008270">
    <property type="term" value="F:zinc ion binding"/>
    <property type="evidence" value="ECO:0007669"/>
    <property type="project" value="UniProtKB-KW"/>
</dbReference>
<comment type="similarity">
    <text evidence="2">Belongs to the NFX1 family.</text>
</comment>
<dbReference type="InterPro" id="IPR000967">
    <property type="entry name" value="Znf_NFX1"/>
</dbReference>
<feature type="compositionally biased region" description="Basic and acidic residues" evidence="10">
    <location>
        <begin position="65"/>
        <end position="76"/>
    </location>
</feature>
<feature type="region of interest" description="Disordered" evidence="10">
    <location>
        <begin position="890"/>
        <end position="1004"/>
    </location>
</feature>
<evidence type="ECO:0000256" key="4">
    <source>
        <dbReference type="ARBA" id="ARBA00022737"/>
    </source>
</evidence>
<dbReference type="InterPro" id="IPR001374">
    <property type="entry name" value="R3H_dom"/>
</dbReference>
<keyword evidence="8" id="KW-0804">Transcription</keyword>
<keyword evidence="4" id="KW-0677">Repeat</keyword>